<feature type="signal peptide" evidence="2">
    <location>
        <begin position="1"/>
        <end position="24"/>
    </location>
</feature>
<keyword evidence="1" id="KW-0472">Membrane</keyword>
<comment type="caution">
    <text evidence="3">The sequence shown here is derived from an EMBL/GenBank/DDBJ whole genome shotgun (WGS) entry which is preliminary data.</text>
</comment>
<dbReference type="Proteomes" id="UP000093795">
    <property type="component" value="Unassembled WGS sequence"/>
</dbReference>
<sequence length="65" mass="6663">MHQFITWVGLLSALLTSTVLTAGAASAVPGAAPANTEPEVPAWVFGAGAIAAVAVVAFWSMRRRP</sequence>
<evidence type="ECO:0000313" key="4">
    <source>
        <dbReference type="Proteomes" id="UP000093795"/>
    </source>
</evidence>
<evidence type="ECO:0000256" key="2">
    <source>
        <dbReference type="SAM" id="SignalP"/>
    </source>
</evidence>
<accession>A0A1A3BIJ1</accession>
<feature type="chain" id="PRO_5008320102" evidence="2">
    <location>
        <begin position="25"/>
        <end position="65"/>
    </location>
</feature>
<keyword evidence="1" id="KW-0812">Transmembrane</keyword>
<keyword evidence="2" id="KW-0732">Signal</keyword>
<dbReference type="STRING" id="1790.A5645_12175"/>
<gene>
    <name evidence="3" type="ORF">A9X01_00370</name>
</gene>
<organism evidence="3 4">
    <name type="scientific">Mycobacterium asiaticum</name>
    <dbReference type="NCBI Taxonomy" id="1790"/>
    <lineage>
        <taxon>Bacteria</taxon>
        <taxon>Bacillati</taxon>
        <taxon>Actinomycetota</taxon>
        <taxon>Actinomycetes</taxon>
        <taxon>Mycobacteriales</taxon>
        <taxon>Mycobacteriaceae</taxon>
        <taxon>Mycobacterium</taxon>
    </lineage>
</organism>
<evidence type="ECO:0000313" key="3">
    <source>
        <dbReference type="EMBL" id="OBI73727.1"/>
    </source>
</evidence>
<feature type="transmembrane region" description="Helical" evidence="1">
    <location>
        <begin position="43"/>
        <end position="61"/>
    </location>
</feature>
<evidence type="ECO:0000256" key="1">
    <source>
        <dbReference type="SAM" id="Phobius"/>
    </source>
</evidence>
<dbReference type="EMBL" id="LZKQ01000316">
    <property type="protein sequence ID" value="OBI73727.1"/>
    <property type="molecule type" value="Genomic_DNA"/>
</dbReference>
<reference evidence="3 4" key="1">
    <citation type="submission" date="2016-06" db="EMBL/GenBank/DDBJ databases">
        <authorList>
            <person name="Kjaerup R.B."/>
            <person name="Dalgaard T.S."/>
            <person name="Juul-Madsen H.R."/>
        </authorList>
    </citation>
    <scope>NUCLEOTIDE SEQUENCE [LARGE SCALE GENOMIC DNA]</scope>
    <source>
        <strain evidence="3 4">1081914.2</strain>
    </source>
</reference>
<proteinExistence type="predicted"/>
<keyword evidence="1" id="KW-1133">Transmembrane helix</keyword>
<protein>
    <submittedName>
        <fullName evidence="3">Uncharacterized protein</fullName>
    </submittedName>
</protein>
<dbReference type="RefSeq" id="WP_065123478.1">
    <property type="nucleotide sequence ID" value="NZ_LZKQ01000316.1"/>
</dbReference>
<dbReference type="AlphaFoldDB" id="A0A1A3BIJ1"/>
<name>A0A1A3BIJ1_MYCAS</name>